<sequence length="525" mass="55050">MADGLSVAGATRKAASVVGGPCSMGGLMGERQFPDPIYDADFAAQYGLPAGTRIIGPPISGTLLTKTPDGRSPLIAYDGPWPPPKREENKEEKPPELPAPAAASPAPPEIIHDNSEALAVCLSPDVCRSPKVPVPYMSYGTANNDFNYATNVFSNGLMVKHHQSKFSCCFGDEPGTGLGCCSNTVGDVVEPVTSSEIVYVNGIPVQRHGDLCTLNKGNTVGEYCYVRSTDLDKPPPAEDNQDKAWYEKAWDWTGEKLNETGQAIHEFDQSHGKVITRGVGALQAIGGAAETIAGAGLAGVGTGASATGVGAVPGVPAMIAGGALAVNGYDNFSTGLRQLWTGEQQNTAIAQAAGQIAGAMGASPETVQNVTNTTNLIQGVAGGAGAIAATAQTSGRTLLVTGVQGARSTALPRNIVNLEQRLMQHLRTAQQRARLTPRQAAAVARNPNQYNTHMGTQIDTVFKNLVDNDPSLRGLVTTTPRFQFGPDVVVNGQNYWFDVTTAPQWQAHVTKYTSGFGTGVPLIWP</sequence>
<evidence type="ECO:0000256" key="1">
    <source>
        <dbReference type="SAM" id="MobiDB-lite"/>
    </source>
</evidence>
<feature type="compositionally biased region" description="Basic and acidic residues" evidence="1">
    <location>
        <begin position="84"/>
        <end position="95"/>
    </location>
</feature>
<organism evidence="2 3">
    <name type="scientific">Rhizobium changzhiense</name>
    <dbReference type="NCBI Taxonomy" id="2692317"/>
    <lineage>
        <taxon>Bacteria</taxon>
        <taxon>Pseudomonadati</taxon>
        <taxon>Pseudomonadota</taxon>
        <taxon>Alphaproteobacteria</taxon>
        <taxon>Hyphomicrobiales</taxon>
        <taxon>Rhizobiaceae</taxon>
        <taxon>Rhizobium/Agrobacterium group</taxon>
        <taxon>Rhizobium</taxon>
    </lineage>
</organism>
<reference evidence="2 3" key="1">
    <citation type="submission" date="2020-07" db="EMBL/GenBank/DDBJ databases">
        <authorList>
            <person name="Sun Q."/>
        </authorList>
    </citation>
    <scope>NUCLEOTIDE SEQUENCE [LARGE SCALE GENOMIC DNA]</scope>
    <source>
        <strain evidence="2 3">WYCCWR 11290</strain>
    </source>
</reference>
<gene>
    <name evidence="2" type="ORF">HX900_32515</name>
</gene>
<dbReference type="Pfam" id="PF13665">
    <property type="entry name" value="Tox-PAAR-like"/>
    <property type="match status" value="1"/>
</dbReference>
<feature type="region of interest" description="Disordered" evidence="1">
    <location>
        <begin position="64"/>
        <end position="105"/>
    </location>
</feature>
<evidence type="ECO:0000313" key="2">
    <source>
        <dbReference type="EMBL" id="NZD65806.1"/>
    </source>
</evidence>
<proteinExistence type="predicted"/>
<evidence type="ECO:0000313" key="3">
    <source>
        <dbReference type="Proteomes" id="UP000532162"/>
    </source>
</evidence>
<dbReference type="Proteomes" id="UP000532162">
    <property type="component" value="Unassembled WGS sequence"/>
</dbReference>
<dbReference type="RefSeq" id="WP_180697222.1">
    <property type="nucleotide sequence ID" value="NZ_JACCPJ010000015.1"/>
</dbReference>
<name>A0A7Z0UHA3_9HYPH</name>
<comment type="caution">
    <text evidence="2">The sequence shown here is derived from an EMBL/GenBank/DDBJ whole genome shotgun (WGS) entry which is preliminary data.</text>
</comment>
<dbReference type="AlphaFoldDB" id="A0A7Z0UHA3"/>
<dbReference type="EMBL" id="JACCPJ010000015">
    <property type="protein sequence ID" value="NZD65806.1"/>
    <property type="molecule type" value="Genomic_DNA"/>
</dbReference>
<accession>A0A7Z0UHA3</accession>
<protein>
    <submittedName>
        <fullName evidence="2">DUF4150 domain-containing protein</fullName>
    </submittedName>
</protein>